<organism evidence="1 2">
    <name type="scientific">Candidatus Buchananbacteria bacterium RIFCSPLOWO2_01_FULL_46_12</name>
    <dbReference type="NCBI Taxonomy" id="1797546"/>
    <lineage>
        <taxon>Bacteria</taxon>
        <taxon>Candidatus Buchananiibacteriota</taxon>
    </lineage>
</organism>
<evidence type="ECO:0000313" key="2">
    <source>
        <dbReference type="Proteomes" id="UP000176512"/>
    </source>
</evidence>
<dbReference type="EMBL" id="MHIP01000049">
    <property type="protein sequence ID" value="OGY53701.1"/>
    <property type="molecule type" value="Genomic_DNA"/>
</dbReference>
<proteinExistence type="predicted"/>
<name>A0A1G1YN33_9BACT</name>
<comment type="caution">
    <text evidence="1">The sequence shown here is derived from an EMBL/GenBank/DDBJ whole genome shotgun (WGS) entry which is preliminary data.</text>
</comment>
<sequence>MEHARTVGQPVVVNANDVNLFDLRASLHDQGRRLASITWNQHPLLRLRQTRYTLVLDFLADPDVRPVGVGALNKLGDLLNCHRWIVHVCRDNGSIALLATAPNIRPAQYFAFARTGMLVISEEEGSLPPEV</sequence>
<dbReference type="AlphaFoldDB" id="A0A1G1YN33"/>
<reference evidence="1 2" key="1">
    <citation type="journal article" date="2016" name="Nat. Commun.">
        <title>Thousands of microbial genomes shed light on interconnected biogeochemical processes in an aquifer system.</title>
        <authorList>
            <person name="Anantharaman K."/>
            <person name="Brown C.T."/>
            <person name="Hug L.A."/>
            <person name="Sharon I."/>
            <person name="Castelle C.J."/>
            <person name="Probst A.J."/>
            <person name="Thomas B.C."/>
            <person name="Singh A."/>
            <person name="Wilkins M.J."/>
            <person name="Karaoz U."/>
            <person name="Brodie E.L."/>
            <person name="Williams K.H."/>
            <person name="Hubbard S.S."/>
            <person name="Banfield J.F."/>
        </authorList>
    </citation>
    <scope>NUCLEOTIDE SEQUENCE [LARGE SCALE GENOMIC DNA]</scope>
</reference>
<protein>
    <submittedName>
        <fullName evidence="1">Uncharacterized protein</fullName>
    </submittedName>
</protein>
<gene>
    <name evidence="1" type="ORF">A3A24_00820</name>
</gene>
<accession>A0A1G1YN33</accession>
<evidence type="ECO:0000313" key="1">
    <source>
        <dbReference type="EMBL" id="OGY53701.1"/>
    </source>
</evidence>
<dbReference type="Proteomes" id="UP000176512">
    <property type="component" value="Unassembled WGS sequence"/>
</dbReference>